<gene>
    <name evidence="3" type="ORF">ACBT_0199</name>
</gene>
<evidence type="ECO:0000256" key="1">
    <source>
        <dbReference type="ARBA" id="ARBA00034120"/>
    </source>
</evidence>
<dbReference type="CDD" id="cd01651">
    <property type="entry name" value="RT_G2_intron"/>
    <property type="match status" value="1"/>
</dbReference>
<sequence>MENKLYKIYSNLKSNQSTGIDGISKQKLDEIIDDEISIIKRKIENNSYDFSFYKQKLLIKSINKTREISIPTLRDKIVLKYLFNEISNSFKENLTSKSHANIIVNEVIKQRQNFNAFIKVDIVNFFPSINHEILLEKLKTKIFDENILNLITKAIKQTTVDEKTSNKERIKYNNNVGVPQGLSISGLLAEIYVNDLEVKYNNNNKLKFFRYVDDILILCNKDHLENIMINLESDFRDLKLTIHKFEENSNKSTYGNKEDLYEFLGYKFENELISVRNSSVQKMYTNISKLFTLYKNERIYSKDYFITRLNLKITGCIIENKKYGWISFFSNINDHKLLFQLDQFVRENCEKNNIEYDNIKKFSRAIYEIKNTNSNYIIYDFKKNKISEKDLIIDFYDDIEFY</sequence>
<comment type="similarity">
    <text evidence="1">Belongs to the bacterial reverse transcriptase family.</text>
</comment>
<dbReference type="InterPro" id="IPR051083">
    <property type="entry name" value="GrpII_Intron_Splice-Mob/Def"/>
</dbReference>
<dbReference type="Proteomes" id="UP000509513">
    <property type="component" value="Chromosome"/>
</dbReference>
<dbReference type="Pfam" id="PF00078">
    <property type="entry name" value="RVT_1"/>
    <property type="match status" value="1"/>
</dbReference>
<proteinExistence type="inferred from homology"/>
<name>A0A7L5JLZ3_9BACT</name>
<dbReference type="GO" id="GO:0003964">
    <property type="term" value="F:RNA-directed DNA polymerase activity"/>
    <property type="evidence" value="ECO:0007669"/>
    <property type="project" value="UniProtKB-KW"/>
</dbReference>
<reference evidence="3 4" key="1">
    <citation type="submission" date="2020-05" db="EMBL/GenBank/DDBJ databases">
        <title>Complete genome sequencing of Campylobacter and Arcobacter type strains.</title>
        <authorList>
            <person name="Miller W.G."/>
            <person name="Yee E."/>
        </authorList>
    </citation>
    <scope>NUCLEOTIDE SEQUENCE [LARGE SCALE GENOMIC DNA]</scope>
    <source>
        <strain evidence="3 4">LMG 21996</strain>
    </source>
</reference>
<keyword evidence="3" id="KW-0548">Nucleotidyltransferase</keyword>
<accession>A0A7L5JLZ3</accession>
<dbReference type="KEGG" id="acib:ACBT_0199"/>
<dbReference type="EMBL" id="CP054051">
    <property type="protein sequence ID" value="QKJ26182.1"/>
    <property type="molecule type" value="Genomic_DNA"/>
</dbReference>
<dbReference type="RefSeq" id="WP_176325372.1">
    <property type="nucleotide sequence ID" value="NZ_CP054051.1"/>
</dbReference>
<evidence type="ECO:0000313" key="3">
    <source>
        <dbReference type="EMBL" id="QKJ26182.1"/>
    </source>
</evidence>
<evidence type="ECO:0000313" key="4">
    <source>
        <dbReference type="Proteomes" id="UP000509513"/>
    </source>
</evidence>
<protein>
    <submittedName>
        <fullName evidence="3">Group II intron reverse transcriptase/maturase</fullName>
    </submittedName>
</protein>
<keyword evidence="3" id="KW-0695">RNA-directed DNA polymerase</keyword>
<dbReference type="AlphaFoldDB" id="A0A7L5JLZ3"/>
<dbReference type="InterPro" id="IPR043502">
    <property type="entry name" value="DNA/RNA_pol_sf"/>
</dbReference>
<dbReference type="PANTHER" id="PTHR34047">
    <property type="entry name" value="NUCLEAR INTRON MATURASE 1, MITOCHONDRIAL-RELATED"/>
    <property type="match status" value="1"/>
</dbReference>
<dbReference type="PANTHER" id="PTHR34047:SF8">
    <property type="entry name" value="PROTEIN YKFC"/>
    <property type="match status" value="1"/>
</dbReference>
<organism evidence="3 4">
    <name type="scientific">Aliarcobacter cibarius</name>
    <dbReference type="NCBI Taxonomy" id="255507"/>
    <lineage>
        <taxon>Bacteria</taxon>
        <taxon>Pseudomonadati</taxon>
        <taxon>Campylobacterota</taxon>
        <taxon>Epsilonproteobacteria</taxon>
        <taxon>Campylobacterales</taxon>
        <taxon>Arcobacteraceae</taxon>
        <taxon>Aliarcobacter</taxon>
    </lineage>
</organism>
<keyword evidence="3" id="KW-0808">Transferase</keyword>
<evidence type="ECO:0000259" key="2">
    <source>
        <dbReference type="PROSITE" id="PS50878"/>
    </source>
</evidence>
<dbReference type="PROSITE" id="PS50878">
    <property type="entry name" value="RT_POL"/>
    <property type="match status" value="1"/>
</dbReference>
<feature type="domain" description="Reverse transcriptase" evidence="2">
    <location>
        <begin position="39"/>
        <end position="268"/>
    </location>
</feature>
<dbReference type="InterPro" id="IPR000477">
    <property type="entry name" value="RT_dom"/>
</dbReference>
<dbReference type="SUPFAM" id="SSF56672">
    <property type="entry name" value="DNA/RNA polymerases"/>
    <property type="match status" value="1"/>
</dbReference>